<comment type="similarity">
    <text evidence="8">Belongs to the MQO family.</text>
</comment>
<keyword evidence="4 8" id="KW-0816">Tricarboxylic acid cycle</keyword>
<reference evidence="10" key="1">
    <citation type="submission" date="2023-11" db="EMBL/GenBank/DDBJ databases">
        <authorList>
            <person name="Helweg L.P."/>
            <person name="Kiel A."/>
            <person name="Hitz F."/>
            <person name="Ruckert-Reed C."/>
            <person name="Busche T."/>
            <person name="Kaltschmidt B."/>
            <person name="Kaltschmidt C."/>
        </authorList>
    </citation>
    <scope>NUCLEOTIDE SEQUENCE [LARGE SCALE GENOMIC DNA]</scope>
    <source>
        <strain evidence="10">4.1</strain>
    </source>
</reference>
<evidence type="ECO:0000256" key="2">
    <source>
        <dbReference type="ARBA" id="ARBA00001974"/>
    </source>
</evidence>
<sequence length="502" mass="54672">MEAVADSTATPSTPVDVVLVGGGIMSATLGSIIRLVEPTWSIRIYERLDAVAQESSNAWNNAGTGHAALCELNYTPEKADGSIDITKAVAINEQFQTSREFWQHLVSADLLPEPEGFIASTPHMTFVRGAANVDYLRRRHAALVVHPLFSDLEFTDDPAVVGEWAPLLVAERSSDEPIAATRSTSGTDVNFGALTRKLTDYLESTGAELHLQHEITSLRQRKDGTWRLKVADRSWNAAERRSTVDAKFVFIGAGGGALPLLQKAGIPEAKGYGGFPISGLFLRTTNPELVAQHQAKVYGKADVGSPPMSVPHLDTRVVDGETSLLFGPYAGFSTKFLKKGSLLDLFLSIRPSNIVTMLAVAKDNMDLTKYLISEVTKSRWNKFKTLRDFMPTADPKDWEFITAGQRVQVMKSHPEKHGVLEFGTELITAADGTIAGLLGASPGASTAVPAMVDLLERCFPQQFPAWHRELATMMPSLAPQEWSSEEAFAELEADDADFQKTA</sequence>
<dbReference type="KEGG" id="sbil:SANBI_001272"/>
<dbReference type="NCBIfam" id="TIGR01320">
    <property type="entry name" value="mal_quin_oxido"/>
    <property type="match status" value="1"/>
</dbReference>
<dbReference type="EMBL" id="CP138359">
    <property type="protein sequence ID" value="WPF84213.1"/>
    <property type="molecule type" value="Genomic_DNA"/>
</dbReference>
<evidence type="ECO:0000256" key="8">
    <source>
        <dbReference type="HAMAP-Rule" id="MF_00212"/>
    </source>
</evidence>
<dbReference type="NCBIfam" id="NF009875">
    <property type="entry name" value="PRK13339.1"/>
    <property type="match status" value="1"/>
</dbReference>
<evidence type="ECO:0000256" key="5">
    <source>
        <dbReference type="ARBA" id="ARBA00022630"/>
    </source>
</evidence>
<dbReference type="HAMAP" id="MF_00212">
    <property type="entry name" value="MQO"/>
    <property type="match status" value="1"/>
</dbReference>
<name>A0AAF1C5E0_9MICO</name>
<keyword evidence="7 8" id="KW-0560">Oxidoreductase</keyword>
<gene>
    <name evidence="8" type="primary">mqo</name>
    <name evidence="9" type="ORF">SANBI_001272</name>
</gene>
<dbReference type="RefSeq" id="WP_319161201.1">
    <property type="nucleotide sequence ID" value="NZ_CP138359.1"/>
</dbReference>
<comment type="pathway">
    <text evidence="3 8">Carbohydrate metabolism; tricarboxylic acid cycle; oxaloacetate from (S)-malate (quinone route): step 1/1.</text>
</comment>
<dbReference type="InterPro" id="IPR036188">
    <property type="entry name" value="FAD/NAD-bd_sf"/>
</dbReference>
<dbReference type="NCBIfam" id="NF003611">
    <property type="entry name" value="PRK05257.3-2"/>
    <property type="match status" value="1"/>
</dbReference>
<dbReference type="AlphaFoldDB" id="A0AAF1C5E0"/>
<comment type="catalytic activity">
    <reaction evidence="1 8">
        <text>(S)-malate + a quinone = a quinol + oxaloacetate</text>
        <dbReference type="Rhea" id="RHEA:46012"/>
        <dbReference type="ChEBI" id="CHEBI:15589"/>
        <dbReference type="ChEBI" id="CHEBI:16452"/>
        <dbReference type="ChEBI" id="CHEBI:24646"/>
        <dbReference type="ChEBI" id="CHEBI:132124"/>
        <dbReference type="EC" id="1.1.5.4"/>
    </reaction>
</comment>
<dbReference type="Gene3D" id="3.50.50.60">
    <property type="entry name" value="FAD/NAD(P)-binding domain"/>
    <property type="match status" value="1"/>
</dbReference>
<evidence type="ECO:0000313" key="10">
    <source>
        <dbReference type="Proteomes" id="UP001304340"/>
    </source>
</evidence>
<keyword evidence="10" id="KW-1185">Reference proteome</keyword>
<dbReference type="SUPFAM" id="SSF51905">
    <property type="entry name" value="FAD/NAD(P)-binding domain"/>
    <property type="match status" value="1"/>
</dbReference>
<evidence type="ECO:0000256" key="4">
    <source>
        <dbReference type="ARBA" id="ARBA00022532"/>
    </source>
</evidence>
<dbReference type="NCBIfam" id="NF003605">
    <property type="entry name" value="PRK05257.1-4"/>
    <property type="match status" value="1"/>
</dbReference>
<evidence type="ECO:0000256" key="3">
    <source>
        <dbReference type="ARBA" id="ARBA00005012"/>
    </source>
</evidence>
<dbReference type="Gene3D" id="3.30.9.10">
    <property type="entry name" value="D-Amino Acid Oxidase, subunit A, domain 2"/>
    <property type="match status" value="1"/>
</dbReference>
<dbReference type="PANTHER" id="PTHR43104:SF2">
    <property type="entry name" value="L-2-HYDROXYGLUTARATE DEHYDROGENASE, MITOCHONDRIAL"/>
    <property type="match status" value="1"/>
</dbReference>
<dbReference type="NCBIfam" id="NF003603">
    <property type="entry name" value="PRK05257.1-1"/>
    <property type="match status" value="1"/>
</dbReference>
<dbReference type="GO" id="GO:0008924">
    <property type="term" value="F:L-malate dehydrogenase (quinone) activity"/>
    <property type="evidence" value="ECO:0007669"/>
    <property type="project" value="UniProtKB-UniRule"/>
</dbReference>
<evidence type="ECO:0000256" key="6">
    <source>
        <dbReference type="ARBA" id="ARBA00022827"/>
    </source>
</evidence>
<dbReference type="GO" id="GO:0047545">
    <property type="term" value="F:(S)-2-hydroxyglutarate dehydrogenase activity"/>
    <property type="evidence" value="ECO:0007669"/>
    <property type="project" value="TreeGrafter"/>
</dbReference>
<keyword evidence="6 8" id="KW-0274">FAD</keyword>
<proteinExistence type="inferred from homology"/>
<dbReference type="InterPro" id="IPR006231">
    <property type="entry name" value="MQO"/>
</dbReference>
<organism evidence="9 10">
    <name type="scientific">Sanguibacter biliveldensis</name>
    <dbReference type="NCBI Taxonomy" id="3030830"/>
    <lineage>
        <taxon>Bacteria</taxon>
        <taxon>Bacillati</taxon>
        <taxon>Actinomycetota</taxon>
        <taxon>Actinomycetes</taxon>
        <taxon>Micrococcales</taxon>
        <taxon>Sanguibacteraceae</taxon>
        <taxon>Sanguibacter</taxon>
    </lineage>
</organism>
<dbReference type="NCBIfam" id="NF003612">
    <property type="entry name" value="PRK05257.3-3"/>
    <property type="match status" value="1"/>
</dbReference>
<dbReference type="NCBIfam" id="NF003606">
    <property type="entry name" value="PRK05257.2-1"/>
    <property type="match status" value="1"/>
</dbReference>
<keyword evidence="5 8" id="KW-0285">Flavoprotein</keyword>
<evidence type="ECO:0000256" key="7">
    <source>
        <dbReference type="ARBA" id="ARBA00023002"/>
    </source>
</evidence>
<protein>
    <recommendedName>
        <fullName evidence="8">Probable malate:quinone oxidoreductase</fullName>
        <ecNumber evidence="8">1.1.5.4</ecNumber>
    </recommendedName>
    <alternativeName>
        <fullName evidence="8">MQO</fullName>
    </alternativeName>
    <alternativeName>
        <fullName evidence="8">Malate dehydrogenase [quinone]</fullName>
    </alternativeName>
</protein>
<dbReference type="Proteomes" id="UP001304340">
    <property type="component" value="Chromosome"/>
</dbReference>
<evidence type="ECO:0000256" key="1">
    <source>
        <dbReference type="ARBA" id="ARBA00001139"/>
    </source>
</evidence>
<comment type="cofactor">
    <cofactor evidence="2 8">
        <name>FAD</name>
        <dbReference type="ChEBI" id="CHEBI:57692"/>
    </cofactor>
</comment>
<dbReference type="Pfam" id="PF06039">
    <property type="entry name" value="Mqo"/>
    <property type="match status" value="1"/>
</dbReference>
<accession>A0AAF1C5E0</accession>
<dbReference type="PANTHER" id="PTHR43104">
    <property type="entry name" value="L-2-HYDROXYGLUTARATE DEHYDROGENASE, MITOCHONDRIAL"/>
    <property type="match status" value="1"/>
</dbReference>
<dbReference type="EC" id="1.1.5.4" evidence="8"/>
<dbReference type="GO" id="GO:0006099">
    <property type="term" value="P:tricarboxylic acid cycle"/>
    <property type="evidence" value="ECO:0007669"/>
    <property type="project" value="UniProtKB-UniRule"/>
</dbReference>
<dbReference type="NCBIfam" id="NF003610">
    <property type="entry name" value="PRK05257.3-1"/>
    <property type="match status" value="1"/>
</dbReference>
<evidence type="ECO:0000313" key="9">
    <source>
        <dbReference type="EMBL" id="WPF84213.1"/>
    </source>
</evidence>